<sequence length="309" mass="32952">MRVFITGSTGFIGTQVTRELLAAGHQVLGLTRSDAGARVLQALGAEVHRGDLGDLASLRRGADVCDAVIHTAFDHDFARFVANCEQDARVIAALGAVLEGSQCPLLITSSTAMGSSTPGQSADEDHADLHHPNPRVASEQAGHALNQRGVNVVVMRLSQIHDPVRQGLVSYVMDLAREKGVSAYLDEGLNHWSAAALSDTARLYRLALEKHQPGARYHATAESAIRFRDIAQTIGDCLGVPTRALPRNEAAAHFGWLSAFVGKDMSASSQKTRERLGWHPAGPGLLSDVADCLASGDMGLEGKNRDNRP</sequence>
<dbReference type="GO" id="GO:0005737">
    <property type="term" value="C:cytoplasm"/>
    <property type="evidence" value="ECO:0007669"/>
    <property type="project" value="TreeGrafter"/>
</dbReference>
<feature type="domain" description="NAD-dependent epimerase/dehydratase" evidence="2">
    <location>
        <begin position="3"/>
        <end position="215"/>
    </location>
</feature>
<dbReference type="Gene3D" id="3.40.50.720">
    <property type="entry name" value="NAD(P)-binding Rossmann-like Domain"/>
    <property type="match status" value="1"/>
</dbReference>
<name>A0A1H2ZD15_9PSED</name>
<organism evidence="3 4">
    <name type="scientific">Pseudomonas kuykendallii</name>
    <dbReference type="NCBI Taxonomy" id="1007099"/>
    <lineage>
        <taxon>Bacteria</taxon>
        <taxon>Pseudomonadati</taxon>
        <taxon>Pseudomonadota</taxon>
        <taxon>Gammaproteobacteria</taxon>
        <taxon>Pseudomonadales</taxon>
        <taxon>Pseudomonadaceae</taxon>
        <taxon>Pseudomonas</taxon>
    </lineage>
</organism>
<dbReference type="GO" id="GO:0004029">
    <property type="term" value="F:aldehyde dehydrogenase (NAD+) activity"/>
    <property type="evidence" value="ECO:0007669"/>
    <property type="project" value="TreeGrafter"/>
</dbReference>
<dbReference type="PANTHER" id="PTHR48079:SF6">
    <property type="entry name" value="NAD(P)-BINDING DOMAIN-CONTAINING PROTEIN-RELATED"/>
    <property type="match status" value="1"/>
</dbReference>
<proteinExistence type="predicted"/>
<accession>A0A1H2ZD15</accession>
<evidence type="ECO:0000313" key="3">
    <source>
        <dbReference type="EMBL" id="SDX15215.1"/>
    </source>
</evidence>
<dbReference type="SUPFAM" id="SSF51735">
    <property type="entry name" value="NAD(P)-binding Rossmann-fold domains"/>
    <property type="match status" value="1"/>
</dbReference>
<evidence type="ECO:0000313" key="4">
    <source>
        <dbReference type="Proteomes" id="UP000243778"/>
    </source>
</evidence>
<dbReference type="Pfam" id="PF01370">
    <property type="entry name" value="Epimerase"/>
    <property type="match status" value="1"/>
</dbReference>
<dbReference type="PANTHER" id="PTHR48079">
    <property type="entry name" value="PROTEIN YEEZ"/>
    <property type="match status" value="1"/>
</dbReference>
<dbReference type="AlphaFoldDB" id="A0A1H2ZD15"/>
<dbReference type="EMBL" id="FNNU01000003">
    <property type="protein sequence ID" value="SDX15215.1"/>
    <property type="molecule type" value="Genomic_DNA"/>
</dbReference>
<feature type="region of interest" description="Disordered" evidence="1">
    <location>
        <begin position="112"/>
        <end position="132"/>
    </location>
</feature>
<dbReference type="InterPro" id="IPR051783">
    <property type="entry name" value="NAD(P)-dependent_oxidoreduct"/>
</dbReference>
<keyword evidence="4" id="KW-1185">Reference proteome</keyword>
<dbReference type="OrthoDB" id="9787292at2"/>
<gene>
    <name evidence="3" type="ORF">SAMN05216287_2252</name>
</gene>
<evidence type="ECO:0000259" key="2">
    <source>
        <dbReference type="Pfam" id="PF01370"/>
    </source>
</evidence>
<dbReference type="InterPro" id="IPR036291">
    <property type="entry name" value="NAD(P)-bd_dom_sf"/>
</dbReference>
<protein>
    <submittedName>
        <fullName evidence="3">Nucleoside-diphosphate-sugar epimerase</fullName>
    </submittedName>
</protein>
<dbReference type="STRING" id="1007099.SAMN05216287_2252"/>
<dbReference type="CDD" id="cd05262">
    <property type="entry name" value="SDR_a7"/>
    <property type="match status" value="1"/>
</dbReference>
<evidence type="ECO:0000256" key="1">
    <source>
        <dbReference type="SAM" id="MobiDB-lite"/>
    </source>
</evidence>
<dbReference type="RefSeq" id="WP_090227954.1">
    <property type="nucleotide sequence ID" value="NZ_FNNU01000003.1"/>
</dbReference>
<dbReference type="InterPro" id="IPR001509">
    <property type="entry name" value="Epimerase_deHydtase"/>
</dbReference>
<reference evidence="4" key="1">
    <citation type="submission" date="2016-10" db="EMBL/GenBank/DDBJ databases">
        <authorList>
            <person name="Varghese N."/>
            <person name="Submissions S."/>
        </authorList>
    </citation>
    <scope>NUCLEOTIDE SEQUENCE [LARGE SCALE GENOMIC DNA]</scope>
    <source>
        <strain evidence="4">NRRL B-59562</strain>
    </source>
</reference>
<dbReference type="Proteomes" id="UP000243778">
    <property type="component" value="Unassembled WGS sequence"/>
</dbReference>